<protein>
    <recommendedName>
        <fullName evidence="3">Chitin-binding type-3 domain-containing protein</fullName>
    </recommendedName>
</protein>
<dbReference type="AlphaFoldDB" id="A0A848HM40"/>
<keyword evidence="2" id="KW-1185">Reference proteome</keyword>
<evidence type="ECO:0000313" key="1">
    <source>
        <dbReference type="EMBL" id="NML62272.1"/>
    </source>
</evidence>
<dbReference type="Proteomes" id="UP000583752">
    <property type="component" value="Unassembled WGS sequence"/>
</dbReference>
<accession>A0A848HM40</accession>
<sequence length="311" mass="32889">MTVSARVMVTTEITASMIKAGTTIAATDAAVGEVAWVSGGVYAVDDQRTYGDSVWGCKLAHSGHAQAPDLDSNYWIRQGPTNRMAPFDDYTNTKAVATGSLTYVFQPGFLNGLAVYGMEGAAYSATVKDSPGGAVLRSWSGDLYSQASGFYELLFSLLVPTVQMSFDDIPLAPDAEVTITVSSDPGKRVAIGAIKVGDWRQFIGDGGGGGAQYGAESNRKSYTFRKYNFDGTYEIVKRASSRNVNCSVVIDADQAMYADSILGEIVETAVPFEASGLPGYGYLNTLGFVAGSIRADSVGTTSINLKIEGNI</sequence>
<dbReference type="EMBL" id="JABBGG010000007">
    <property type="protein sequence ID" value="NML62272.1"/>
    <property type="molecule type" value="Genomic_DNA"/>
</dbReference>
<organism evidence="1 2">
    <name type="scientific">Massilia polaris</name>
    <dbReference type="NCBI Taxonomy" id="2728846"/>
    <lineage>
        <taxon>Bacteria</taxon>
        <taxon>Pseudomonadati</taxon>
        <taxon>Pseudomonadota</taxon>
        <taxon>Betaproteobacteria</taxon>
        <taxon>Burkholderiales</taxon>
        <taxon>Oxalobacteraceae</taxon>
        <taxon>Telluria group</taxon>
        <taxon>Massilia</taxon>
    </lineage>
</organism>
<proteinExistence type="predicted"/>
<evidence type="ECO:0008006" key="3">
    <source>
        <dbReference type="Google" id="ProtNLM"/>
    </source>
</evidence>
<comment type="caution">
    <text evidence="1">The sequence shown here is derived from an EMBL/GenBank/DDBJ whole genome shotgun (WGS) entry which is preliminary data.</text>
</comment>
<gene>
    <name evidence="1" type="ORF">HHL21_14540</name>
</gene>
<dbReference type="RefSeq" id="WP_169467052.1">
    <property type="nucleotide sequence ID" value="NZ_JABBGG010000007.1"/>
</dbReference>
<reference evidence="1 2" key="1">
    <citation type="submission" date="2020-04" db="EMBL/GenBank/DDBJ databases">
        <title>Massilia sp. RP-1-19 isolated from soil.</title>
        <authorList>
            <person name="Dahal R.H."/>
        </authorList>
    </citation>
    <scope>NUCLEOTIDE SEQUENCE [LARGE SCALE GENOMIC DNA]</scope>
    <source>
        <strain evidence="1 2">RP-1-19</strain>
    </source>
</reference>
<name>A0A848HM40_9BURK</name>
<evidence type="ECO:0000313" key="2">
    <source>
        <dbReference type="Proteomes" id="UP000583752"/>
    </source>
</evidence>